<gene>
    <name evidence="3" type="ORF">MARPO_0115s0028</name>
</gene>
<proteinExistence type="inferred from homology"/>
<organism evidence="3 4">
    <name type="scientific">Marchantia polymorpha</name>
    <name type="common">Common liverwort</name>
    <name type="synonym">Marchantia aquatica</name>
    <dbReference type="NCBI Taxonomy" id="3197"/>
    <lineage>
        <taxon>Eukaryota</taxon>
        <taxon>Viridiplantae</taxon>
        <taxon>Streptophyta</taxon>
        <taxon>Embryophyta</taxon>
        <taxon>Marchantiophyta</taxon>
        <taxon>Marchantiopsida</taxon>
        <taxon>Marchantiidae</taxon>
        <taxon>Marchantiales</taxon>
        <taxon>Marchantiaceae</taxon>
        <taxon>Marchantia</taxon>
    </lineage>
</organism>
<evidence type="ECO:0000256" key="1">
    <source>
        <dbReference type="ARBA" id="ARBA00006889"/>
    </source>
</evidence>
<evidence type="ECO:0000313" key="4">
    <source>
        <dbReference type="Proteomes" id="UP000244005"/>
    </source>
</evidence>
<evidence type="ECO:0000259" key="2">
    <source>
        <dbReference type="Pfam" id="PF08212"/>
    </source>
</evidence>
<dbReference type="GO" id="GO:0031977">
    <property type="term" value="C:thylakoid lumen"/>
    <property type="evidence" value="ECO:0007669"/>
    <property type="project" value="EnsemblPlants"/>
</dbReference>
<dbReference type="InterPro" id="IPR002345">
    <property type="entry name" value="Lipocalin"/>
</dbReference>
<dbReference type="GO" id="GO:0010117">
    <property type="term" value="P:photoprotection"/>
    <property type="evidence" value="ECO:0007669"/>
    <property type="project" value="EnsemblPlants"/>
</dbReference>
<dbReference type="Gene3D" id="2.40.128.20">
    <property type="match status" value="1"/>
</dbReference>
<dbReference type="InterPro" id="IPR022272">
    <property type="entry name" value="Lipocalin_CS"/>
</dbReference>
<dbReference type="PANTHER" id="PTHR11430:SF32">
    <property type="entry name" value="CHLOROPLASTIC LIPOCALIN"/>
    <property type="match status" value="1"/>
</dbReference>
<evidence type="ECO:0000313" key="3">
    <source>
        <dbReference type="EMBL" id="PTQ31107.1"/>
    </source>
</evidence>
<keyword evidence="4" id="KW-1185">Reference proteome</keyword>
<feature type="domain" description="Lipocalin/cytosolic fatty-acid binding" evidence="2">
    <location>
        <begin position="134"/>
        <end position="294"/>
    </location>
</feature>
<dbReference type="OrthoDB" id="565904at2759"/>
<dbReference type="GO" id="GO:0009737">
    <property type="term" value="P:response to abscisic acid"/>
    <property type="evidence" value="ECO:0007669"/>
    <property type="project" value="EnsemblPlants"/>
</dbReference>
<accession>A0A2R6WB78</accession>
<name>A0A2R6WB78_MARPO</name>
<dbReference type="Pfam" id="PF08212">
    <property type="entry name" value="Lipocalin_2"/>
    <property type="match status" value="1"/>
</dbReference>
<dbReference type="GO" id="GO:0009414">
    <property type="term" value="P:response to water deprivation"/>
    <property type="evidence" value="ECO:0007669"/>
    <property type="project" value="EnsemblPlants"/>
</dbReference>
<dbReference type="AlphaFoldDB" id="A0A2R6WB78"/>
<dbReference type="SUPFAM" id="SSF50814">
    <property type="entry name" value="Lipocalins"/>
    <property type="match status" value="1"/>
</dbReference>
<protein>
    <recommendedName>
        <fullName evidence="2">Lipocalin/cytosolic fatty-acid binding domain-containing protein</fullName>
    </recommendedName>
</protein>
<dbReference type="InterPro" id="IPR000566">
    <property type="entry name" value="Lipocln_cytosolic_FA-bd_dom"/>
</dbReference>
<comment type="similarity">
    <text evidence="1">Belongs to the calycin superfamily. Lipocalin family.</text>
</comment>
<dbReference type="OMA" id="MMRGMSA"/>
<sequence>MGSVSASYGVVTFSPIFSNRLTSPGARFEPCHPLSRRIVRAKCSQECQEIINKASKAVRCVGAASMAAALLLTSATQATAEDLHVSTGSMCGDLALVSESDMILKLEPGQNAFEEGTTGPFVMGGMSMKNFEPARYAGRWFEVASLKLGFSGQGQEDCHCTQGVYTFDEENRAIKVDTFCVHGSPTGYITGIRGRVQCVADADLAKLQTDVERMQMIQQKCFLRFPSIPFIPKQPYNVINTDYENYALVSGSKDTSFVQIYSRTPNPGQEFIDKYKRELGDLGFNAGLIKDTPQDCEVMSMEALETMMARPGMEEAMTNRFPPLELASSGLELNPFTSLFDTLKKLVQLYFK</sequence>
<dbReference type="GO" id="GO:0009644">
    <property type="term" value="P:response to high light intensity"/>
    <property type="evidence" value="ECO:0007669"/>
    <property type="project" value="EnsemblPlants"/>
</dbReference>
<dbReference type="Gramene" id="Mp4g07530.1">
    <property type="protein sequence ID" value="Mp4g07530.1.cds"/>
    <property type="gene ID" value="Mp4g07530"/>
</dbReference>
<dbReference type="GO" id="GO:0009408">
    <property type="term" value="P:response to heat"/>
    <property type="evidence" value="ECO:0007669"/>
    <property type="project" value="EnsemblPlants"/>
</dbReference>
<reference evidence="4" key="1">
    <citation type="journal article" date="2017" name="Cell">
        <title>Insights into land plant evolution garnered from the Marchantia polymorpha genome.</title>
        <authorList>
            <person name="Bowman J.L."/>
            <person name="Kohchi T."/>
            <person name="Yamato K.T."/>
            <person name="Jenkins J."/>
            <person name="Shu S."/>
            <person name="Ishizaki K."/>
            <person name="Yamaoka S."/>
            <person name="Nishihama R."/>
            <person name="Nakamura Y."/>
            <person name="Berger F."/>
            <person name="Adam C."/>
            <person name="Aki S.S."/>
            <person name="Althoff F."/>
            <person name="Araki T."/>
            <person name="Arteaga-Vazquez M.A."/>
            <person name="Balasubrmanian S."/>
            <person name="Barry K."/>
            <person name="Bauer D."/>
            <person name="Boehm C.R."/>
            <person name="Briginshaw L."/>
            <person name="Caballero-Perez J."/>
            <person name="Catarino B."/>
            <person name="Chen F."/>
            <person name="Chiyoda S."/>
            <person name="Chovatia M."/>
            <person name="Davies K.M."/>
            <person name="Delmans M."/>
            <person name="Demura T."/>
            <person name="Dierschke T."/>
            <person name="Dolan L."/>
            <person name="Dorantes-Acosta A.E."/>
            <person name="Eklund D.M."/>
            <person name="Florent S.N."/>
            <person name="Flores-Sandoval E."/>
            <person name="Fujiyama A."/>
            <person name="Fukuzawa H."/>
            <person name="Galik B."/>
            <person name="Grimanelli D."/>
            <person name="Grimwood J."/>
            <person name="Grossniklaus U."/>
            <person name="Hamada T."/>
            <person name="Haseloff J."/>
            <person name="Hetherington A.J."/>
            <person name="Higo A."/>
            <person name="Hirakawa Y."/>
            <person name="Hundley H.N."/>
            <person name="Ikeda Y."/>
            <person name="Inoue K."/>
            <person name="Inoue S.I."/>
            <person name="Ishida S."/>
            <person name="Jia Q."/>
            <person name="Kakita M."/>
            <person name="Kanazawa T."/>
            <person name="Kawai Y."/>
            <person name="Kawashima T."/>
            <person name="Kennedy M."/>
            <person name="Kinose K."/>
            <person name="Kinoshita T."/>
            <person name="Kohara Y."/>
            <person name="Koide E."/>
            <person name="Komatsu K."/>
            <person name="Kopischke S."/>
            <person name="Kubo M."/>
            <person name="Kyozuka J."/>
            <person name="Lagercrantz U."/>
            <person name="Lin S.S."/>
            <person name="Lindquist E."/>
            <person name="Lipzen A.M."/>
            <person name="Lu C.W."/>
            <person name="De Luna E."/>
            <person name="Martienssen R.A."/>
            <person name="Minamino N."/>
            <person name="Mizutani M."/>
            <person name="Mizutani M."/>
            <person name="Mochizuki N."/>
            <person name="Monte I."/>
            <person name="Mosher R."/>
            <person name="Nagasaki H."/>
            <person name="Nakagami H."/>
            <person name="Naramoto S."/>
            <person name="Nishitani K."/>
            <person name="Ohtani M."/>
            <person name="Okamoto T."/>
            <person name="Okumura M."/>
            <person name="Phillips J."/>
            <person name="Pollak B."/>
            <person name="Reinders A."/>
            <person name="Rovekamp M."/>
            <person name="Sano R."/>
            <person name="Sawa S."/>
            <person name="Schmid M.W."/>
            <person name="Shirakawa M."/>
            <person name="Solano R."/>
            <person name="Spunde A."/>
            <person name="Suetsugu N."/>
            <person name="Sugano S."/>
            <person name="Sugiyama A."/>
            <person name="Sun R."/>
            <person name="Suzuki Y."/>
            <person name="Takenaka M."/>
            <person name="Takezawa D."/>
            <person name="Tomogane H."/>
            <person name="Tsuzuki M."/>
            <person name="Ueda T."/>
            <person name="Umeda M."/>
            <person name="Ward J.M."/>
            <person name="Watanabe Y."/>
            <person name="Yazaki K."/>
            <person name="Yokoyama R."/>
            <person name="Yoshitake Y."/>
            <person name="Yotsui I."/>
            <person name="Zachgo S."/>
            <person name="Schmutz J."/>
        </authorList>
    </citation>
    <scope>NUCLEOTIDE SEQUENCE [LARGE SCALE GENOMIC DNA]</scope>
    <source>
        <strain evidence="4">Tak-1</strain>
    </source>
</reference>
<dbReference type="PANTHER" id="PTHR11430">
    <property type="entry name" value="LIPOCALIN"/>
    <property type="match status" value="1"/>
</dbReference>
<dbReference type="InterPro" id="IPR012674">
    <property type="entry name" value="Calycin"/>
</dbReference>
<dbReference type="GO" id="GO:0036094">
    <property type="term" value="F:small molecule binding"/>
    <property type="evidence" value="ECO:0007669"/>
    <property type="project" value="InterPro"/>
</dbReference>
<dbReference type="GO" id="GO:0006979">
    <property type="term" value="P:response to oxidative stress"/>
    <property type="evidence" value="ECO:0007669"/>
    <property type="project" value="EnsemblPlants"/>
</dbReference>
<dbReference type="GO" id="GO:0046322">
    <property type="term" value="P:negative regulation of fatty acid oxidation"/>
    <property type="evidence" value="ECO:0007669"/>
    <property type="project" value="EnsemblPlants"/>
</dbReference>
<dbReference type="EMBL" id="KZ772787">
    <property type="protein sequence ID" value="PTQ31107.1"/>
    <property type="molecule type" value="Genomic_DNA"/>
</dbReference>
<dbReference type="GO" id="GO:1901562">
    <property type="term" value="P:response to paraquat"/>
    <property type="evidence" value="ECO:0007669"/>
    <property type="project" value="EnsemblPlants"/>
</dbReference>
<dbReference type="Proteomes" id="UP000244005">
    <property type="component" value="Unassembled WGS sequence"/>
</dbReference>
<dbReference type="PROSITE" id="PS00213">
    <property type="entry name" value="LIPOCALIN"/>
    <property type="match status" value="1"/>
</dbReference>